<organism evidence="3 4">
    <name type="scientific">Roseovarius pacificus</name>
    <dbReference type="NCBI Taxonomy" id="337701"/>
    <lineage>
        <taxon>Bacteria</taxon>
        <taxon>Pseudomonadati</taxon>
        <taxon>Pseudomonadota</taxon>
        <taxon>Alphaproteobacteria</taxon>
        <taxon>Rhodobacterales</taxon>
        <taxon>Roseobacteraceae</taxon>
        <taxon>Roseovarius</taxon>
    </lineage>
</organism>
<feature type="domain" description="Phage head morphogenesis" evidence="2">
    <location>
        <begin position="120"/>
        <end position="196"/>
    </location>
</feature>
<proteinExistence type="predicted"/>
<dbReference type="STRING" id="337701.SAMN05444398_103112"/>
<evidence type="ECO:0000256" key="1">
    <source>
        <dbReference type="SAM" id="MobiDB-lite"/>
    </source>
</evidence>
<sequence length="241" mass="27070">MPPVHSDAAWVMETKFTQFLRSGGSGGYVLSRGTRGMLARPLSRKADIPGLAALQQRFATNLDFADQINVDLLLRFTRDGFEAPLSFGDLADVSGDKNAAMQAWSERLETIWADHGERPSRFNSVRRAMEENLITSFSGLINERRQRALGIDQYIWRSRDDDKVRHKHAEHDDKVFDWDNPPETGHPGQAYNCRCFAEPYLLDEPDCEPDFVAAQGRADQGTGRTLGRSPRAIGRAGRAYT</sequence>
<dbReference type="AlphaFoldDB" id="A0A1M7B6X9"/>
<name>A0A1M7B6X9_9RHOB</name>
<dbReference type="InterPro" id="IPR006528">
    <property type="entry name" value="Phage_head_morphogenesis_dom"/>
</dbReference>
<dbReference type="Pfam" id="PF04233">
    <property type="entry name" value="Phage_Mu_F"/>
    <property type="match status" value="1"/>
</dbReference>
<dbReference type="NCBIfam" id="TIGR01641">
    <property type="entry name" value="phageSPP1_gp7"/>
    <property type="match status" value="1"/>
</dbReference>
<evidence type="ECO:0000313" key="4">
    <source>
        <dbReference type="Proteomes" id="UP000183974"/>
    </source>
</evidence>
<evidence type="ECO:0000259" key="2">
    <source>
        <dbReference type="Pfam" id="PF04233"/>
    </source>
</evidence>
<reference evidence="3 4" key="1">
    <citation type="submission" date="2016-11" db="EMBL/GenBank/DDBJ databases">
        <authorList>
            <person name="Jaros S."/>
            <person name="Januszkiewicz K."/>
            <person name="Wedrychowicz H."/>
        </authorList>
    </citation>
    <scope>NUCLEOTIDE SEQUENCE [LARGE SCALE GENOMIC DNA]</scope>
    <source>
        <strain evidence="3 4">DSM 29589</strain>
    </source>
</reference>
<accession>A0A1M7B6X9</accession>
<dbReference type="Proteomes" id="UP000183974">
    <property type="component" value="Unassembled WGS sequence"/>
</dbReference>
<feature type="region of interest" description="Disordered" evidence="1">
    <location>
        <begin position="218"/>
        <end position="241"/>
    </location>
</feature>
<keyword evidence="4" id="KW-1185">Reference proteome</keyword>
<protein>
    <submittedName>
        <fullName evidence="3">Phage putative head morphogenesis protein, SPP1 gp7 family</fullName>
    </submittedName>
</protein>
<dbReference type="EMBL" id="FRBR01000003">
    <property type="protein sequence ID" value="SHL50707.1"/>
    <property type="molecule type" value="Genomic_DNA"/>
</dbReference>
<gene>
    <name evidence="3" type="ORF">SAMN05444398_103112</name>
</gene>
<evidence type="ECO:0000313" key="3">
    <source>
        <dbReference type="EMBL" id="SHL50707.1"/>
    </source>
</evidence>